<keyword evidence="2" id="KW-1185">Reference proteome</keyword>
<dbReference type="KEGG" id="cce:Ccel_2667"/>
<dbReference type="HOGENOM" id="CLU_3364219_0_0_9"/>
<name>B8I6Z7_RUMCH</name>
<organism evidence="1 2">
    <name type="scientific">Ruminiclostridium cellulolyticum (strain ATCC 35319 / DSM 5812 / JCM 6584 / H10)</name>
    <name type="common">Clostridium cellulolyticum</name>
    <dbReference type="NCBI Taxonomy" id="394503"/>
    <lineage>
        <taxon>Bacteria</taxon>
        <taxon>Bacillati</taxon>
        <taxon>Bacillota</taxon>
        <taxon>Clostridia</taxon>
        <taxon>Eubacteriales</taxon>
        <taxon>Oscillospiraceae</taxon>
        <taxon>Ruminiclostridium</taxon>
    </lineage>
</organism>
<dbReference type="Proteomes" id="UP000001349">
    <property type="component" value="Chromosome"/>
</dbReference>
<dbReference type="AlphaFoldDB" id="B8I6Z7"/>
<dbReference type="EMBL" id="CP001348">
    <property type="protein sequence ID" value="ACL76989.1"/>
    <property type="molecule type" value="Genomic_DNA"/>
</dbReference>
<gene>
    <name evidence="1" type="ordered locus">Ccel_2667</name>
</gene>
<sequence length="35" mass="4115">MKENSWYDFEKLPAGAKKKFLICMKPIAEKTEEPI</sequence>
<evidence type="ECO:0000313" key="1">
    <source>
        <dbReference type="EMBL" id="ACL76989.1"/>
    </source>
</evidence>
<accession>B8I6Z7</accession>
<protein>
    <submittedName>
        <fullName evidence="1">Uncharacterized protein</fullName>
    </submittedName>
</protein>
<reference evidence="1 2" key="1">
    <citation type="submission" date="2009-01" db="EMBL/GenBank/DDBJ databases">
        <title>Complete sequence of Clostridium cellulolyticum H10.</title>
        <authorList>
            <consortium name="US DOE Joint Genome Institute"/>
            <person name="Lucas S."/>
            <person name="Copeland A."/>
            <person name="Lapidus A."/>
            <person name="Glavina del Rio T."/>
            <person name="Dalin E."/>
            <person name="Tice H."/>
            <person name="Bruce D."/>
            <person name="Goodwin L."/>
            <person name="Pitluck S."/>
            <person name="Chertkov O."/>
            <person name="Saunders E."/>
            <person name="Brettin T."/>
            <person name="Detter J.C."/>
            <person name="Han C."/>
            <person name="Larimer F."/>
            <person name="Land M."/>
            <person name="Hauser L."/>
            <person name="Kyrpides N."/>
            <person name="Ivanova N."/>
            <person name="Zhou J."/>
            <person name="Richardson P."/>
        </authorList>
    </citation>
    <scope>NUCLEOTIDE SEQUENCE [LARGE SCALE GENOMIC DNA]</scope>
    <source>
        <strain evidence="2">ATCC 35319 / DSM 5812 / JCM 6584 / H10</strain>
    </source>
</reference>
<proteinExistence type="predicted"/>
<evidence type="ECO:0000313" key="2">
    <source>
        <dbReference type="Proteomes" id="UP000001349"/>
    </source>
</evidence>